<protein>
    <submittedName>
        <fullName evidence="3">ABC transporter substrate-binding protein</fullName>
    </submittedName>
</protein>
<dbReference type="PIRSF" id="PIRSF002741">
    <property type="entry name" value="MppA"/>
    <property type="match status" value="1"/>
</dbReference>
<reference evidence="3 4" key="1">
    <citation type="submission" date="2023-03" db="EMBL/GenBank/DDBJ databases">
        <title>Complete genome sequences of several Auritidibacter ignavus strains isolated from ear infections.</title>
        <authorList>
            <person name="Baehr T."/>
            <person name="Baumhoegger A.M."/>
        </authorList>
    </citation>
    <scope>NUCLEOTIDE SEQUENCE [LARGE SCALE GENOMIC DNA]</scope>
    <source>
        <strain evidence="3 4">BABAE-6</strain>
    </source>
</reference>
<dbReference type="InterPro" id="IPR030678">
    <property type="entry name" value="Peptide/Ni-bd"/>
</dbReference>
<name>A0AAJ6ALQ2_9MICC</name>
<dbReference type="Gene3D" id="3.40.190.10">
    <property type="entry name" value="Periplasmic binding protein-like II"/>
    <property type="match status" value="1"/>
</dbReference>
<accession>A0AAJ6ALQ2</accession>
<evidence type="ECO:0000259" key="2">
    <source>
        <dbReference type="Pfam" id="PF00496"/>
    </source>
</evidence>
<dbReference type="RefSeq" id="WP_279674450.1">
    <property type="nucleotide sequence ID" value="NZ_CP122566.1"/>
</dbReference>
<dbReference type="InterPro" id="IPR006311">
    <property type="entry name" value="TAT_signal"/>
</dbReference>
<feature type="domain" description="Solute-binding protein family 5" evidence="2">
    <location>
        <begin position="101"/>
        <end position="430"/>
    </location>
</feature>
<sequence length="532" mass="58978">MNHHHRIPDPRPAGLHLNRRQLLGGALGLGALGVLSACSAPPVTQVDTSGPPTQGGTLRVGLAGGSATDSLDAHAPVNSGDTARVINLYEGLLRRDDNYELEYRLAESMEVNDDATEWRLVLREGVTFSDGRPVRPEDVIATVERVRNPDDPKNGASMMEVIDSMEVVDERTLIFKLSTPDAELDDAFSPYQMGIVPEDYDPSDPIGAGPFTLGEFEPGQITTLNRNDNYWDTPAHLDRVELVNFQEEDAMLNALLSTQVDAIGQINPTLTRVVDADERLQVLNSETGMWLPFTMRVDTAPFDDVKVRQAMRLAIDREQMVNQVFSGHSQLGNDMFAFYDPGYPDHLEQRQQNIEQAKQLLSEARYPDGLEVDLVTSEIQAGAVRAAQVLAEQVRAAGITANLHQVDTTTFYGDGNYLHYPFSQSFWYTRNFLAQVDQCATDTAPFNETHWEGPDFAARVSEAQATADNAEREGKIAELQEEFFDRGGYIIWGFSNQVDAMQKYVMGFEENATGLPLSGCNFQRAWIAEVNA</sequence>
<evidence type="ECO:0000256" key="1">
    <source>
        <dbReference type="SAM" id="MobiDB-lite"/>
    </source>
</evidence>
<dbReference type="PANTHER" id="PTHR30290">
    <property type="entry name" value="PERIPLASMIC BINDING COMPONENT OF ABC TRANSPORTER"/>
    <property type="match status" value="1"/>
</dbReference>
<dbReference type="CDD" id="cd08503">
    <property type="entry name" value="PBP2_NikA_DppA_OppA_like_17"/>
    <property type="match status" value="1"/>
</dbReference>
<dbReference type="Gene3D" id="3.10.105.10">
    <property type="entry name" value="Dipeptide-binding Protein, Domain 3"/>
    <property type="match status" value="1"/>
</dbReference>
<dbReference type="GO" id="GO:0015833">
    <property type="term" value="P:peptide transport"/>
    <property type="evidence" value="ECO:0007669"/>
    <property type="project" value="TreeGrafter"/>
</dbReference>
<keyword evidence="4" id="KW-1185">Reference proteome</keyword>
<feature type="region of interest" description="Disordered" evidence="1">
    <location>
        <begin position="42"/>
        <end position="63"/>
    </location>
</feature>
<dbReference type="Pfam" id="PF00496">
    <property type="entry name" value="SBP_bac_5"/>
    <property type="match status" value="1"/>
</dbReference>
<dbReference type="GO" id="GO:1904680">
    <property type="term" value="F:peptide transmembrane transporter activity"/>
    <property type="evidence" value="ECO:0007669"/>
    <property type="project" value="TreeGrafter"/>
</dbReference>
<dbReference type="EMBL" id="CP122566">
    <property type="protein sequence ID" value="WGH92246.1"/>
    <property type="molecule type" value="Genomic_DNA"/>
</dbReference>
<dbReference type="SUPFAM" id="SSF53850">
    <property type="entry name" value="Periplasmic binding protein-like II"/>
    <property type="match status" value="1"/>
</dbReference>
<evidence type="ECO:0000313" key="4">
    <source>
        <dbReference type="Proteomes" id="UP001224674"/>
    </source>
</evidence>
<evidence type="ECO:0000313" key="3">
    <source>
        <dbReference type="EMBL" id="WGH92246.1"/>
    </source>
</evidence>
<organism evidence="3 4">
    <name type="scientific">Auritidibacter ignavus</name>
    <dbReference type="NCBI Taxonomy" id="678932"/>
    <lineage>
        <taxon>Bacteria</taxon>
        <taxon>Bacillati</taxon>
        <taxon>Actinomycetota</taxon>
        <taxon>Actinomycetes</taxon>
        <taxon>Micrococcales</taxon>
        <taxon>Micrococcaceae</taxon>
        <taxon>Auritidibacter</taxon>
    </lineage>
</organism>
<dbReference type="PROSITE" id="PS51318">
    <property type="entry name" value="TAT"/>
    <property type="match status" value="1"/>
</dbReference>
<dbReference type="Gene3D" id="3.90.76.10">
    <property type="entry name" value="Dipeptide-binding Protein, Domain 1"/>
    <property type="match status" value="1"/>
</dbReference>
<dbReference type="GO" id="GO:0042597">
    <property type="term" value="C:periplasmic space"/>
    <property type="evidence" value="ECO:0007669"/>
    <property type="project" value="UniProtKB-ARBA"/>
</dbReference>
<gene>
    <name evidence="3" type="ORF">QDX21_07875</name>
</gene>
<dbReference type="AlphaFoldDB" id="A0AAJ6ALQ2"/>
<dbReference type="Proteomes" id="UP001224674">
    <property type="component" value="Chromosome"/>
</dbReference>
<dbReference type="GO" id="GO:0043190">
    <property type="term" value="C:ATP-binding cassette (ABC) transporter complex"/>
    <property type="evidence" value="ECO:0007669"/>
    <property type="project" value="InterPro"/>
</dbReference>
<dbReference type="InterPro" id="IPR039424">
    <property type="entry name" value="SBP_5"/>
</dbReference>
<feature type="compositionally biased region" description="Polar residues" evidence="1">
    <location>
        <begin position="45"/>
        <end position="56"/>
    </location>
</feature>
<dbReference type="InterPro" id="IPR000914">
    <property type="entry name" value="SBP_5_dom"/>
</dbReference>
<proteinExistence type="predicted"/>